<feature type="signal peptide" evidence="1">
    <location>
        <begin position="1"/>
        <end position="21"/>
    </location>
</feature>
<comment type="caution">
    <text evidence="2">The sequence shown here is derived from an EMBL/GenBank/DDBJ whole genome shotgun (WGS) entry which is preliminary data.</text>
</comment>
<protein>
    <submittedName>
        <fullName evidence="2">CSEP0266 putative effector protein</fullName>
    </submittedName>
</protein>
<sequence length="109" mass="12263">MKTFIPKLAIALLSLVVPALADGWTCAGRNYEGVNVRAQARHWVGEGNLKGSDFRASNRSKLHFFEVGEGLILTESCTGVRAYCTLTGDIYNLRYLDQDTNEWNECDRY</sequence>
<dbReference type="Proteomes" id="UP000015441">
    <property type="component" value="Unassembled WGS sequence"/>
</dbReference>
<reference evidence="2 3" key="1">
    <citation type="journal article" date="2010" name="Science">
        <title>Genome expansion and gene loss in powdery mildew fungi reveal tradeoffs in extreme parasitism.</title>
        <authorList>
            <person name="Spanu P.D."/>
            <person name="Abbott J.C."/>
            <person name="Amselem J."/>
            <person name="Burgis T.A."/>
            <person name="Soanes D.M."/>
            <person name="Stueber K."/>
            <person name="Ver Loren van Themaat E."/>
            <person name="Brown J.K.M."/>
            <person name="Butcher S.A."/>
            <person name="Gurr S.J."/>
            <person name="Lebrun M.-H."/>
            <person name="Ridout C.J."/>
            <person name="Schulze-Lefert P."/>
            <person name="Talbot N.J."/>
            <person name="Ahmadinejad N."/>
            <person name="Ametz C."/>
            <person name="Barton G.R."/>
            <person name="Benjdia M."/>
            <person name="Bidzinski P."/>
            <person name="Bindschedler L.V."/>
            <person name="Both M."/>
            <person name="Brewer M.T."/>
            <person name="Cadle-Davidson L."/>
            <person name="Cadle-Davidson M.M."/>
            <person name="Collemare J."/>
            <person name="Cramer R."/>
            <person name="Frenkel O."/>
            <person name="Godfrey D."/>
            <person name="Harriman J."/>
            <person name="Hoede C."/>
            <person name="King B.C."/>
            <person name="Klages S."/>
            <person name="Kleemann J."/>
            <person name="Knoll D."/>
            <person name="Koti P.S."/>
            <person name="Kreplak J."/>
            <person name="Lopez-Ruiz F.J."/>
            <person name="Lu X."/>
            <person name="Maekawa T."/>
            <person name="Mahanil S."/>
            <person name="Micali C."/>
            <person name="Milgroom M.G."/>
            <person name="Montana G."/>
            <person name="Noir S."/>
            <person name="O'Connell R.J."/>
            <person name="Oberhaensli S."/>
            <person name="Parlange F."/>
            <person name="Pedersen C."/>
            <person name="Quesneville H."/>
            <person name="Reinhardt R."/>
            <person name="Rott M."/>
            <person name="Sacristan S."/>
            <person name="Schmidt S.M."/>
            <person name="Schoen M."/>
            <person name="Skamnioti P."/>
            <person name="Sommer H."/>
            <person name="Stephens A."/>
            <person name="Takahara H."/>
            <person name="Thordal-Christensen H."/>
            <person name="Vigouroux M."/>
            <person name="Wessling R."/>
            <person name="Wicker T."/>
            <person name="Panstruga R."/>
        </authorList>
    </citation>
    <scope>NUCLEOTIDE SEQUENCE [LARGE SCALE GENOMIC DNA]</scope>
    <source>
        <strain evidence="2">DH14</strain>
    </source>
</reference>
<evidence type="ECO:0000256" key="1">
    <source>
        <dbReference type="SAM" id="SignalP"/>
    </source>
</evidence>
<proteinExistence type="predicted"/>
<organism evidence="2 3">
    <name type="scientific">Blumeria graminis f. sp. hordei (strain DH14)</name>
    <name type="common">Barley powdery mildew</name>
    <name type="synonym">Oidium monilioides f. sp. hordei</name>
    <dbReference type="NCBI Taxonomy" id="546991"/>
    <lineage>
        <taxon>Eukaryota</taxon>
        <taxon>Fungi</taxon>
        <taxon>Dikarya</taxon>
        <taxon>Ascomycota</taxon>
        <taxon>Pezizomycotina</taxon>
        <taxon>Leotiomycetes</taxon>
        <taxon>Erysiphales</taxon>
        <taxon>Erysiphaceae</taxon>
        <taxon>Blumeria</taxon>
        <taxon>Blumeria hordei</taxon>
    </lineage>
</organism>
<keyword evidence="3" id="KW-1185">Reference proteome</keyword>
<gene>
    <name evidence="2" type="ORF">BGHDH14_bgh06578</name>
</gene>
<evidence type="ECO:0000313" key="3">
    <source>
        <dbReference type="Proteomes" id="UP000015441"/>
    </source>
</evidence>
<dbReference type="AlphaFoldDB" id="N1J9J7"/>
<dbReference type="EMBL" id="CAUH01000388">
    <property type="protein sequence ID" value="CCU74488.1"/>
    <property type="molecule type" value="Genomic_DNA"/>
</dbReference>
<evidence type="ECO:0000313" key="2">
    <source>
        <dbReference type="EMBL" id="CCU74488.1"/>
    </source>
</evidence>
<feature type="chain" id="PRO_5004106706" evidence="1">
    <location>
        <begin position="22"/>
        <end position="109"/>
    </location>
</feature>
<dbReference type="InParanoid" id="N1J9J7"/>
<name>N1J9J7_BLUG1</name>
<dbReference type="HOGENOM" id="CLU_2183502_0_0_1"/>
<dbReference type="OrthoDB" id="3605355at2759"/>
<accession>N1J9J7</accession>
<keyword evidence="1" id="KW-0732">Signal</keyword>